<sequence>MLNTLAVRTGSVVPGRTRKRRSQTHKHIISWACIWLRPACDQMMNVFCSFAEPLNRNKSPVSRKEQVLVIHF</sequence>
<dbReference type="EMBL" id="CADEAL010001446">
    <property type="protein sequence ID" value="CAB1432470.1"/>
    <property type="molecule type" value="Genomic_DNA"/>
</dbReference>
<comment type="caution">
    <text evidence="1">The sequence shown here is derived from an EMBL/GenBank/DDBJ whole genome shotgun (WGS) entry which is preliminary data.</text>
</comment>
<keyword evidence="2" id="KW-1185">Reference proteome</keyword>
<reference evidence="1" key="1">
    <citation type="submission" date="2020-03" db="EMBL/GenBank/DDBJ databases">
        <authorList>
            <person name="Weist P."/>
        </authorList>
    </citation>
    <scope>NUCLEOTIDE SEQUENCE</scope>
</reference>
<gene>
    <name evidence="1" type="ORF">PLEPLA_LOCUS20552</name>
</gene>
<organism evidence="1 2">
    <name type="scientific">Pleuronectes platessa</name>
    <name type="common">European plaice</name>
    <dbReference type="NCBI Taxonomy" id="8262"/>
    <lineage>
        <taxon>Eukaryota</taxon>
        <taxon>Metazoa</taxon>
        <taxon>Chordata</taxon>
        <taxon>Craniata</taxon>
        <taxon>Vertebrata</taxon>
        <taxon>Euteleostomi</taxon>
        <taxon>Actinopterygii</taxon>
        <taxon>Neopterygii</taxon>
        <taxon>Teleostei</taxon>
        <taxon>Neoteleostei</taxon>
        <taxon>Acanthomorphata</taxon>
        <taxon>Carangaria</taxon>
        <taxon>Pleuronectiformes</taxon>
        <taxon>Pleuronectoidei</taxon>
        <taxon>Pleuronectidae</taxon>
        <taxon>Pleuronectes</taxon>
    </lineage>
</organism>
<accession>A0A9N7UJ88</accession>
<name>A0A9N7UJ88_PLEPL</name>
<evidence type="ECO:0000313" key="1">
    <source>
        <dbReference type="EMBL" id="CAB1432470.1"/>
    </source>
</evidence>
<dbReference type="Proteomes" id="UP001153269">
    <property type="component" value="Unassembled WGS sequence"/>
</dbReference>
<evidence type="ECO:0000313" key="2">
    <source>
        <dbReference type="Proteomes" id="UP001153269"/>
    </source>
</evidence>
<dbReference type="AlphaFoldDB" id="A0A9N7UJ88"/>
<proteinExistence type="predicted"/>
<protein>
    <submittedName>
        <fullName evidence="1">Uncharacterized protein</fullName>
    </submittedName>
</protein>